<dbReference type="AlphaFoldDB" id="A0A7C9M0I3"/>
<evidence type="ECO:0000256" key="1">
    <source>
        <dbReference type="SAM" id="MobiDB-lite"/>
    </source>
</evidence>
<evidence type="ECO:0000313" key="4">
    <source>
        <dbReference type="EMBL" id="MUN08977.1"/>
    </source>
</evidence>
<keyword evidence="2" id="KW-0812">Transmembrane</keyword>
<feature type="compositionally biased region" description="Polar residues" evidence="1">
    <location>
        <begin position="26"/>
        <end position="42"/>
    </location>
</feature>
<evidence type="ECO:0000256" key="2">
    <source>
        <dbReference type="SAM" id="Phobius"/>
    </source>
</evidence>
<evidence type="ECO:0000313" key="5">
    <source>
        <dbReference type="Proteomes" id="UP000480122"/>
    </source>
</evidence>
<dbReference type="OrthoDB" id="3787741at2"/>
<feature type="transmembrane region" description="Helical" evidence="2">
    <location>
        <begin position="132"/>
        <end position="150"/>
    </location>
</feature>
<feature type="region of interest" description="Disordered" evidence="1">
    <location>
        <begin position="200"/>
        <end position="233"/>
    </location>
</feature>
<keyword evidence="2" id="KW-0472">Membrane</keyword>
<dbReference type="Proteomes" id="UP000480122">
    <property type="component" value="Unassembled WGS sequence"/>
</dbReference>
<accession>A0A7C9M0I3</accession>
<evidence type="ECO:0000259" key="3">
    <source>
        <dbReference type="Pfam" id="PF04892"/>
    </source>
</evidence>
<dbReference type="Pfam" id="PF04892">
    <property type="entry name" value="VanZ"/>
    <property type="match status" value="1"/>
</dbReference>
<reference evidence="4 5" key="1">
    <citation type="submission" date="2019-11" db="EMBL/GenBank/DDBJ databases">
        <title>Agromyces kandeliae sp. nov., isolated from mangrove soil.</title>
        <authorList>
            <person name="Wang R."/>
        </authorList>
    </citation>
    <scope>NUCLEOTIDE SEQUENCE [LARGE SCALE GENOMIC DNA]</scope>
    <source>
        <strain evidence="4 5">JCM 11431</strain>
    </source>
</reference>
<proteinExistence type="predicted"/>
<keyword evidence="2" id="KW-1133">Transmembrane helix</keyword>
<feature type="transmembrane region" description="Helical" evidence="2">
    <location>
        <begin position="55"/>
        <end position="72"/>
    </location>
</feature>
<keyword evidence="5" id="KW-1185">Reference proteome</keyword>
<organism evidence="4 5">
    <name type="scientific">Agromyces luteolus</name>
    <dbReference type="NCBI Taxonomy" id="88373"/>
    <lineage>
        <taxon>Bacteria</taxon>
        <taxon>Bacillati</taxon>
        <taxon>Actinomycetota</taxon>
        <taxon>Actinomycetes</taxon>
        <taxon>Micrococcales</taxon>
        <taxon>Microbacteriaceae</taxon>
        <taxon>Agromyces</taxon>
    </lineage>
</organism>
<name>A0A7C9M0I3_9MICO</name>
<feature type="region of interest" description="Disordered" evidence="1">
    <location>
        <begin position="1"/>
        <end position="50"/>
    </location>
</feature>
<feature type="compositionally biased region" description="Basic residues" evidence="1">
    <location>
        <begin position="1"/>
        <end position="13"/>
    </location>
</feature>
<comment type="caution">
    <text evidence="4">The sequence shown here is derived from an EMBL/GenBank/DDBJ whole genome shotgun (WGS) entry which is preliminary data.</text>
</comment>
<sequence length="233" mass="25155">MPRQWPKRHHAKGSRQLVPARRRAGRTSTRPELPPSTQQGQRSARDDRDMRPSRTAAVLLFAYVVVMLWVTLGPAPGAVSGNQARRGVLDPSIWFDSDTWTIGSQTEFELNVLLFVPFGALLAFALRGAPMIVPAVMSGGFALLIEVAQIPMADRISDPRDLVANSLGAVIGILVARLSDAIASIPARLKARRRAALARGGTRTSPIRTATGGIRLTPDDRASTRAPAGRSIR</sequence>
<dbReference type="EMBL" id="WODA01000026">
    <property type="protein sequence ID" value="MUN08977.1"/>
    <property type="molecule type" value="Genomic_DNA"/>
</dbReference>
<protein>
    <recommendedName>
        <fullName evidence="3">VanZ-like domain-containing protein</fullName>
    </recommendedName>
</protein>
<gene>
    <name evidence="4" type="ORF">GLX25_17885</name>
</gene>
<feature type="domain" description="VanZ-like" evidence="3">
    <location>
        <begin position="61"/>
        <end position="178"/>
    </location>
</feature>
<dbReference type="InterPro" id="IPR006976">
    <property type="entry name" value="VanZ-like"/>
</dbReference>